<evidence type="ECO:0000256" key="4">
    <source>
        <dbReference type="RuleBase" id="RU366034"/>
    </source>
</evidence>
<dbReference type="GO" id="GO:0010333">
    <property type="term" value="F:terpene synthase activity"/>
    <property type="evidence" value="ECO:0007669"/>
    <property type="project" value="InterPro"/>
</dbReference>
<protein>
    <recommendedName>
        <fullName evidence="4">Terpene synthase</fullName>
        <ecNumber evidence="4">4.2.3.-</ecNumber>
    </recommendedName>
</protein>
<organism evidence="5">
    <name type="scientific">Cladorrhinum flexuosum</name>
    <dbReference type="NCBI Taxonomy" id="711349"/>
    <lineage>
        <taxon>Eukaryota</taxon>
        <taxon>Fungi</taxon>
        <taxon>Dikarya</taxon>
        <taxon>Ascomycota</taxon>
        <taxon>Pezizomycotina</taxon>
        <taxon>Sordariomycetes</taxon>
        <taxon>Sordariomycetidae</taxon>
        <taxon>Sordariales</taxon>
        <taxon>Podosporaceae</taxon>
        <taxon>Cladorrhinum</taxon>
    </lineage>
</organism>
<proteinExistence type="inferred from homology"/>
<dbReference type="EC" id="4.2.3.-" evidence="4"/>
<dbReference type="SUPFAM" id="SSF48576">
    <property type="entry name" value="Terpenoid synthases"/>
    <property type="match status" value="1"/>
</dbReference>
<dbReference type="PANTHER" id="PTHR35201:SF4">
    <property type="entry name" value="BETA-PINACENE SYNTHASE-RELATED"/>
    <property type="match status" value="1"/>
</dbReference>
<dbReference type="GO" id="GO:0046872">
    <property type="term" value="F:metal ion binding"/>
    <property type="evidence" value="ECO:0007669"/>
    <property type="project" value="UniProtKB-KW"/>
</dbReference>
<reference evidence="5" key="1">
    <citation type="submission" date="2024-05" db="EMBL/GenBank/DDBJ databases">
        <title>Machine learning-based genome mining and functional investigation of fungal sesquiterpene synthases.</title>
        <authorList>
            <person name="Cong Z."/>
        </authorList>
    </citation>
    <scope>NUCLEOTIDE SEQUENCE</scope>
</reference>
<keyword evidence="4" id="KW-0456">Lyase</keyword>
<comment type="cofactor">
    <cofactor evidence="1 4">
        <name>Mg(2+)</name>
        <dbReference type="ChEBI" id="CHEBI:18420"/>
    </cofactor>
</comment>
<dbReference type="GO" id="GO:0008299">
    <property type="term" value="P:isoprenoid biosynthetic process"/>
    <property type="evidence" value="ECO:0007669"/>
    <property type="project" value="UniProtKB-ARBA"/>
</dbReference>
<keyword evidence="3 4" id="KW-0460">Magnesium</keyword>
<evidence type="ECO:0000256" key="2">
    <source>
        <dbReference type="ARBA" id="ARBA00006333"/>
    </source>
</evidence>
<dbReference type="PANTHER" id="PTHR35201">
    <property type="entry name" value="TERPENE SYNTHASE"/>
    <property type="match status" value="1"/>
</dbReference>
<keyword evidence="4" id="KW-0479">Metal-binding</keyword>
<dbReference type="EMBL" id="PP848788">
    <property type="protein sequence ID" value="XCA46550.1"/>
    <property type="molecule type" value="Genomic_DNA"/>
</dbReference>
<dbReference type="AlphaFoldDB" id="A0AAU7YMM3"/>
<accession>A0AAU7YMM3</accession>
<dbReference type="Pfam" id="PF19086">
    <property type="entry name" value="Terpene_syn_C_2"/>
    <property type="match status" value="1"/>
</dbReference>
<comment type="similarity">
    <text evidence="2 4">Belongs to the terpene synthase family.</text>
</comment>
<dbReference type="InterPro" id="IPR034686">
    <property type="entry name" value="Terpene_cyclase-like_2"/>
</dbReference>
<dbReference type="InterPro" id="IPR008949">
    <property type="entry name" value="Isoprenoid_synthase_dom_sf"/>
</dbReference>
<dbReference type="SFLD" id="SFLDG01020">
    <property type="entry name" value="Terpene_Cyclase_Like_2"/>
    <property type="match status" value="1"/>
</dbReference>
<evidence type="ECO:0000313" key="5">
    <source>
        <dbReference type="EMBL" id="XCA46550.1"/>
    </source>
</evidence>
<sequence>MPTATALEMTAQFKGQTLRLPNLKGLLAKWPNTINPHYEELKGIVECKIVEWISDEASRAKARKVDLAFFSAAWYPYCTLDRLKTMCWYSMWIFLWDDVIEDSTVPVRTVQQQALNYMEYHLGLAPANTDEPRPPTKYCALFQHCAKPLREEQTITERRRFLDQIANYMEGCETEQTFVQGGKIPTLQEYWDHRLQTSSVWTYCAIADYMAGVHLPEDVYETDDLKTLWFELNRHIVTLNDMVSFKKEVVKCSFHSLIPVVMRETGEDLDAVVQSLIKSLVSIGDSLDSAVDALIAKTEDDHELKTAVEKYAMGFRTNMTGNYWWSLVCDRYSINKYLQEDGSLVIPL</sequence>
<evidence type="ECO:0000256" key="1">
    <source>
        <dbReference type="ARBA" id="ARBA00001946"/>
    </source>
</evidence>
<evidence type="ECO:0000256" key="3">
    <source>
        <dbReference type="ARBA" id="ARBA00022842"/>
    </source>
</evidence>
<dbReference type="SFLD" id="SFLDS00005">
    <property type="entry name" value="Isoprenoid_Synthase_Type_I"/>
    <property type="match status" value="1"/>
</dbReference>
<dbReference type="Gene3D" id="1.10.600.10">
    <property type="entry name" value="Farnesyl Diphosphate Synthase"/>
    <property type="match status" value="1"/>
</dbReference>
<name>A0AAU7YMM3_9PEZI</name>